<protein>
    <submittedName>
        <fullName evidence="1">Uncharacterized protein</fullName>
    </submittedName>
</protein>
<dbReference type="HOGENOM" id="CLU_902386_0_0_9"/>
<comment type="caution">
    <text evidence="1">The sequence shown here is derived from an EMBL/GenBank/DDBJ whole genome shotgun (WGS) entry which is preliminary data.</text>
</comment>
<dbReference type="AlphaFoldDB" id="U2P713"/>
<name>U2P713_9FIRM</name>
<dbReference type="EMBL" id="AWVI01000031">
    <property type="protein sequence ID" value="ERK46305.1"/>
    <property type="molecule type" value="Genomic_DNA"/>
</dbReference>
<evidence type="ECO:0000313" key="2">
    <source>
        <dbReference type="Proteomes" id="UP000016658"/>
    </source>
</evidence>
<proteinExistence type="predicted"/>
<gene>
    <name evidence="1" type="ORF">HMPREF0367_00673</name>
</gene>
<dbReference type="RefSeq" id="WP_035401904.1">
    <property type="nucleotide sequence ID" value="NZ_KI270998.1"/>
</dbReference>
<accession>U2P713</accession>
<reference evidence="1 2" key="1">
    <citation type="submission" date="2013-06" db="EMBL/GenBank/DDBJ databases">
        <authorList>
            <person name="Weinstock G."/>
            <person name="Sodergren E."/>
            <person name="Lobos E.A."/>
            <person name="Fulton L."/>
            <person name="Fulton R."/>
            <person name="Courtney L."/>
            <person name="Fronick C."/>
            <person name="O'Laughlin M."/>
            <person name="Godfrey J."/>
            <person name="Wilson R.M."/>
            <person name="Miner T."/>
            <person name="Farmer C."/>
            <person name="Delehaunty K."/>
            <person name="Cordes M."/>
            <person name="Minx P."/>
            <person name="Tomlinson C."/>
            <person name="Chen J."/>
            <person name="Wollam A."/>
            <person name="Pepin K.H."/>
            <person name="Bhonagiri V."/>
            <person name="Zhang X."/>
            <person name="Warren W."/>
            <person name="Mitreva M."/>
            <person name="Mardis E.R."/>
            <person name="Wilson R.K."/>
        </authorList>
    </citation>
    <scope>NUCLEOTIDE SEQUENCE [LARGE SCALE GENOMIC DNA]</scope>
    <source>
        <strain evidence="1 2">ATCC 27803</strain>
    </source>
</reference>
<organism evidence="1 2">
    <name type="scientific">Faecalitalea cylindroides ATCC 27803</name>
    <dbReference type="NCBI Taxonomy" id="649755"/>
    <lineage>
        <taxon>Bacteria</taxon>
        <taxon>Bacillati</taxon>
        <taxon>Bacillota</taxon>
        <taxon>Erysipelotrichia</taxon>
        <taxon>Erysipelotrichales</taxon>
        <taxon>Erysipelotrichaceae</taxon>
        <taxon>Faecalitalea</taxon>
    </lineage>
</organism>
<evidence type="ECO:0000313" key="1">
    <source>
        <dbReference type="EMBL" id="ERK46305.1"/>
    </source>
</evidence>
<dbReference type="Proteomes" id="UP000016658">
    <property type="component" value="Unassembled WGS sequence"/>
</dbReference>
<dbReference type="OrthoDB" id="1631118at2"/>
<sequence length="308" mass="35737">METNNVFRLNLKTGSAENYVDPDELFEHCLEKNIIGVGWPVDEPVNSVEEWVKEGEKKYNNRSFINAANNMDKIKKDDLIWIRNHGTYYLCRAKGKAKIEYDKEHDLVCVVDVCITRIGTLEKIAAKIRNSFIARAAIQRIHSNTEDNEIELISKLLYNKYNEEHWAYELPSNKLINPVKLLQSETIEEILGLYLQTHGYYIFSGTNKLSTQTYEYVAVNKDEPHEKVYTQVKTGGATISIDVFKDILEKETDSKLYYYAEKENNEVASSDYSSRCKYISPDVLNEFIKANRKIVPEYVNELFDLIEN</sequence>